<proteinExistence type="predicted"/>
<dbReference type="EMBL" id="CAXHTA020000021">
    <property type="protein sequence ID" value="CAL5229805.1"/>
    <property type="molecule type" value="Genomic_DNA"/>
</dbReference>
<evidence type="ECO:0000256" key="1">
    <source>
        <dbReference type="SAM" id="SignalP"/>
    </source>
</evidence>
<reference evidence="2 3" key="1">
    <citation type="submission" date="2024-06" db="EMBL/GenBank/DDBJ databases">
        <authorList>
            <person name="Kraege A."/>
            <person name="Thomma B."/>
        </authorList>
    </citation>
    <scope>NUCLEOTIDE SEQUENCE [LARGE SCALE GENOMIC DNA]</scope>
</reference>
<protein>
    <submittedName>
        <fullName evidence="2">G13202 protein</fullName>
    </submittedName>
</protein>
<organism evidence="2 3">
    <name type="scientific">Coccomyxa viridis</name>
    <dbReference type="NCBI Taxonomy" id="1274662"/>
    <lineage>
        <taxon>Eukaryota</taxon>
        <taxon>Viridiplantae</taxon>
        <taxon>Chlorophyta</taxon>
        <taxon>core chlorophytes</taxon>
        <taxon>Trebouxiophyceae</taxon>
        <taxon>Trebouxiophyceae incertae sedis</taxon>
        <taxon>Coccomyxaceae</taxon>
        <taxon>Coccomyxa</taxon>
    </lineage>
</organism>
<accession>A0ABP1GC73</accession>
<dbReference type="Proteomes" id="UP001497392">
    <property type="component" value="Unassembled WGS sequence"/>
</dbReference>
<sequence length="331" mass="33984">MAFRGLRLSGALLAVCLLAAGAQANDAAADVKPTGVYLPTTPNDYSGMIYSLLQEQTNRVMNKDGATDEGNPLSLLASMAGWAQQAQTALFTMGAPVNADGTPASESSLQSSGVSSFQSLATPAIPDPIGTLLNQNTNYANIISSAHPDPVPSNVVNQLIENPLGPQLDAAFKALPSLQDPIGKANTTAFFGTAFGRQPYAPGVPPYFKLGGANVPINQGAQVLSYRPCFFSQGATGISISTQLIVVNPRGYTTTDAGIAVTPKLIEVQPALIKIKPVGLNVAPTGILVYPRLINIGPQVVVGYPATPPPAKKAATKGAAATAAASGAYRG</sequence>
<feature type="chain" id="PRO_5046376401" evidence="1">
    <location>
        <begin position="25"/>
        <end position="331"/>
    </location>
</feature>
<keyword evidence="1" id="KW-0732">Signal</keyword>
<feature type="signal peptide" evidence="1">
    <location>
        <begin position="1"/>
        <end position="24"/>
    </location>
</feature>
<evidence type="ECO:0000313" key="3">
    <source>
        <dbReference type="Proteomes" id="UP001497392"/>
    </source>
</evidence>
<gene>
    <name evidence="2" type="primary">g13202</name>
    <name evidence="2" type="ORF">VP750_LOCUS11711</name>
</gene>
<keyword evidence="3" id="KW-1185">Reference proteome</keyword>
<name>A0ABP1GC73_9CHLO</name>
<evidence type="ECO:0000313" key="2">
    <source>
        <dbReference type="EMBL" id="CAL5229805.1"/>
    </source>
</evidence>
<comment type="caution">
    <text evidence="2">The sequence shown here is derived from an EMBL/GenBank/DDBJ whole genome shotgun (WGS) entry which is preliminary data.</text>
</comment>